<organism evidence="6 7">
    <name type="scientific">Nocardia albiluteola</name>
    <dbReference type="NCBI Taxonomy" id="2842303"/>
    <lineage>
        <taxon>Bacteria</taxon>
        <taxon>Bacillati</taxon>
        <taxon>Actinomycetota</taxon>
        <taxon>Actinomycetes</taxon>
        <taxon>Mycobacteriales</taxon>
        <taxon>Nocardiaceae</taxon>
        <taxon>Nocardia</taxon>
    </lineage>
</organism>
<dbReference type="InterPro" id="IPR050204">
    <property type="entry name" value="AraC_XylS_family_regulators"/>
</dbReference>
<dbReference type="Proteomes" id="UP000733379">
    <property type="component" value="Unassembled WGS sequence"/>
</dbReference>
<feature type="compositionally biased region" description="Basic and acidic residues" evidence="4">
    <location>
        <begin position="36"/>
        <end position="52"/>
    </location>
</feature>
<dbReference type="Pfam" id="PF12833">
    <property type="entry name" value="HTH_18"/>
    <property type="match status" value="1"/>
</dbReference>
<dbReference type="SMART" id="SM00342">
    <property type="entry name" value="HTH_ARAC"/>
    <property type="match status" value="1"/>
</dbReference>
<keyword evidence="3" id="KW-0804">Transcription</keyword>
<comment type="caution">
    <text evidence="6">The sequence shown here is derived from an EMBL/GenBank/DDBJ whole genome shotgun (WGS) entry which is preliminary data.</text>
</comment>
<protein>
    <submittedName>
        <fullName evidence="6">Helix-turn-helix domain-containing protein</fullName>
    </submittedName>
</protein>
<evidence type="ECO:0000256" key="2">
    <source>
        <dbReference type="ARBA" id="ARBA00023125"/>
    </source>
</evidence>
<evidence type="ECO:0000313" key="6">
    <source>
        <dbReference type="EMBL" id="MBU3060190.1"/>
    </source>
</evidence>
<name>A0ABS6ATE4_9NOCA</name>
<evidence type="ECO:0000256" key="3">
    <source>
        <dbReference type="ARBA" id="ARBA00023163"/>
    </source>
</evidence>
<accession>A0ABS6ATE4</accession>
<evidence type="ECO:0000313" key="7">
    <source>
        <dbReference type="Proteomes" id="UP000733379"/>
    </source>
</evidence>
<feature type="domain" description="HTH araC/xylS-type" evidence="5">
    <location>
        <begin position="225"/>
        <end position="322"/>
    </location>
</feature>
<dbReference type="PANTHER" id="PTHR46796">
    <property type="entry name" value="HTH-TYPE TRANSCRIPTIONAL ACTIVATOR RHAS-RELATED"/>
    <property type="match status" value="1"/>
</dbReference>
<evidence type="ECO:0000256" key="1">
    <source>
        <dbReference type="ARBA" id="ARBA00023015"/>
    </source>
</evidence>
<evidence type="ECO:0000259" key="5">
    <source>
        <dbReference type="PROSITE" id="PS01124"/>
    </source>
</evidence>
<proteinExistence type="predicted"/>
<evidence type="ECO:0000256" key="4">
    <source>
        <dbReference type="SAM" id="MobiDB-lite"/>
    </source>
</evidence>
<keyword evidence="2" id="KW-0238">DNA-binding</keyword>
<dbReference type="EMBL" id="JAHKNI010000001">
    <property type="protein sequence ID" value="MBU3060190.1"/>
    <property type="molecule type" value="Genomic_DNA"/>
</dbReference>
<dbReference type="Gene3D" id="1.10.10.60">
    <property type="entry name" value="Homeodomain-like"/>
    <property type="match status" value="1"/>
</dbReference>
<keyword evidence="7" id="KW-1185">Reference proteome</keyword>
<dbReference type="InterPro" id="IPR018060">
    <property type="entry name" value="HTH_AraC"/>
</dbReference>
<keyword evidence="1" id="KW-0805">Transcription regulation</keyword>
<reference evidence="6 7" key="1">
    <citation type="submission" date="2021-06" db="EMBL/GenBank/DDBJ databases">
        <title>Actinomycetes sequencing.</title>
        <authorList>
            <person name="Shan Q."/>
        </authorList>
    </citation>
    <scope>NUCLEOTIDE SEQUENCE [LARGE SCALE GENOMIC DNA]</scope>
    <source>
        <strain evidence="6 7">NEAU-G5</strain>
    </source>
</reference>
<dbReference type="PANTHER" id="PTHR46796:SF15">
    <property type="entry name" value="BLL1074 PROTEIN"/>
    <property type="match status" value="1"/>
</dbReference>
<feature type="region of interest" description="Disordered" evidence="4">
    <location>
        <begin position="1"/>
        <end position="77"/>
    </location>
</feature>
<sequence>MTTPLTRTPNAGRRRITSRPDAPAPQSRGIPSIEGVRADEAERPAKAPDERPAISSARRRTPARPRTPGGERAGMRTADRYERSMGVPRALRPWFSQAGQIPTLDAAGLPFTHIPDAATRLTLRHEVTGRRDIVIVGPRTRASYNAADEPASCLRLHIAPGAVRPLLGVPAAELTDRLVDLDELPGPLGEFADRLLNSSFTEAMALLQDALPQRISDDPADSSRRALLDAAMSAMAAAPAPIPEIAARLAVSERHLRSLFTTGIGLSPKHFVRIDRIRRLVSEPGGGPLAEIAATAGYYDQSHMTADFRALMGTVPTRFFGGNLPAPTPCQSLLAVRPAA</sequence>
<dbReference type="PROSITE" id="PS01124">
    <property type="entry name" value="HTH_ARAC_FAMILY_2"/>
    <property type="match status" value="1"/>
</dbReference>
<gene>
    <name evidence="6" type="ORF">KO481_01440</name>
</gene>
<dbReference type="RefSeq" id="WP_215915094.1">
    <property type="nucleotide sequence ID" value="NZ_JAHKNI010000001.1"/>
</dbReference>